<evidence type="ECO:0000313" key="2">
    <source>
        <dbReference type="EMBL" id="TFD76650.1"/>
    </source>
</evidence>
<sequence length="212" mass="23347">MPGEARSPYQTALGDDLAGLHPRLRAYFAAIPAGCVGAGEGTFSTVGTPRRWLWPPLWLLGRLGVLFPVWERDVPFTVLNTPTLDAAGHGGVAAVRTFRFRAGERRMVDAITAGPSGLVDRLGTLGLLETRLNARIVDGTLRLDSARVLLRLAGLRLVLPAFLAPTVSLTERFDDDTDSQHVRVIVSAPWLGRLYEYAGWFHYSVQERERQT</sequence>
<dbReference type="EMBL" id="SOHH01000068">
    <property type="protein sequence ID" value="TFD76650.1"/>
    <property type="molecule type" value="Genomic_DNA"/>
</dbReference>
<dbReference type="Proteomes" id="UP000298313">
    <property type="component" value="Unassembled WGS sequence"/>
</dbReference>
<proteinExistence type="predicted"/>
<dbReference type="AlphaFoldDB" id="A0A4R9B6H9"/>
<evidence type="ECO:0000259" key="1">
    <source>
        <dbReference type="Pfam" id="PF13761"/>
    </source>
</evidence>
<gene>
    <name evidence="2" type="ORF">E3T48_09800</name>
</gene>
<reference evidence="2 3" key="1">
    <citation type="submission" date="2019-03" db="EMBL/GenBank/DDBJ databases">
        <title>Genomics of glacier-inhabiting Cryobacterium strains.</title>
        <authorList>
            <person name="Liu Q."/>
            <person name="Xin Y.-H."/>
        </authorList>
    </citation>
    <scope>NUCLEOTIDE SEQUENCE [LARGE SCALE GENOMIC DNA]</scope>
    <source>
        <strain evidence="2 3">Hh4</strain>
    </source>
</reference>
<name>A0A4R9B6H9_9MICO</name>
<feature type="domain" description="DUF4166" evidence="1">
    <location>
        <begin position="20"/>
        <end position="201"/>
    </location>
</feature>
<comment type="caution">
    <text evidence="2">The sequence shown here is derived from an EMBL/GenBank/DDBJ whole genome shotgun (WGS) entry which is preliminary data.</text>
</comment>
<dbReference type="InterPro" id="IPR025311">
    <property type="entry name" value="DUF4166"/>
</dbReference>
<dbReference type="Pfam" id="PF13761">
    <property type="entry name" value="DUF4166"/>
    <property type="match status" value="1"/>
</dbReference>
<organism evidence="2 3">
    <name type="scientific">Cryobacterium fucosi</name>
    <dbReference type="NCBI Taxonomy" id="1259157"/>
    <lineage>
        <taxon>Bacteria</taxon>
        <taxon>Bacillati</taxon>
        <taxon>Actinomycetota</taxon>
        <taxon>Actinomycetes</taxon>
        <taxon>Micrococcales</taxon>
        <taxon>Microbacteriaceae</taxon>
        <taxon>Cryobacterium</taxon>
    </lineage>
</organism>
<accession>A0A4R9B6H9</accession>
<dbReference type="OrthoDB" id="2448833at2"/>
<protein>
    <submittedName>
        <fullName evidence="2">DUF4166 domain-containing protein</fullName>
    </submittedName>
</protein>
<keyword evidence="3" id="KW-1185">Reference proteome</keyword>
<dbReference type="RefSeq" id="WP_134523880.1">
    <property type="nucleotide sequence ID" value="NZ_SOHH01000068.1"/>
</dbReference>
<evidence type="ECO:0000313" key="3">
    <source>
        <dbReference type="Proteomes" id="UP000298313"/>
    </source>
</evidence>